<dbReference type="Pfam" id="PF05193">
    <property type="entry name" value="Peptidase_M16_C"/>
    <property type="match status" value="1"/>
</dbReference>
<dbReference type="InterPro" id="IPR011249">
    <property type="entry name" value="Metalloenz_LuxS/M16"/>
</dbReference>
<organism evidence="1 2">
    <name type="scientific">Giardia intestinalis (strain ATCC 50803 / WB clone C6)</name>
    <name type="common">Giardia lamblia</name>
    <dbReference type="NCBI Taxonomy" id="184922"/>
    <lineage>
        <taxon>Eukaryota</taxon>
        <taxon>Metamonada</taxon>
        <taxon>Diplomonadida</taxon>
        <taxon>Hexamitidae</taxon>
        <taxon>Giardiinae</taxon>
        <taxon>Giardia</taxon>
    </lineage>
</organism>
<protein>
    <submittedName>
        <fullName evidence="1">Metalloendopeptidase</fullName>
    </submittedName>
</protein>
<dbReference type="STRING" id="184922.A8BNI1"/>
<gene>
    <name evidence="1" type="ORF">GL50803_009508</name>
</gene>
<dbReference type="SMART" id="SM01264">
    <property type="entry name" value="M16C_associated"/>
    <property type="match status" value="1"/>
</dbReference>
<name>A8BNI1_GIAIC</name>
<dbReference type="PANTHER" id="PTHR43016:SF13">
    <property type="entry name" value="PRESEQUENCE PROTEASE, MITOCHONDRIAL"/>
    <property type="match status" value="1"/>
</dbReference>
<comment type="caution">
    <text evidence="1">The sequence shown here is derived from an EMBL/GenBank/DDBJ whole genome shotgun (WGS) entry which is preliminary data.</text>
</comment>
<dbReference type="OMA" id="PHITEHS"/>
<dbReference type="GO" id="GO:0046872">
    <property type="term" value="F:metal ion binding"/>
    <property type="evidence" value="ECO:0007669"/>
    <property type="project" value="InterPro"/>
</dbReference>
<dbReference type="EMBL" id="AACB03000004">
    <property type="protein sequence ID" value="KAE8302521.1"/>
    <property type="molecule type" value="Genomic_DNA"/>
</dbReference>
<accession>A8BNI1</accession>
<dbReference type="Pfam" id="PF22516">
    <property type="entry name" value="PreP_C"/>
    <property type="match status" value="1"/>
</dbReference>
<dbReference type="PANTHER" id="PTHR43016">
    <property type="entry name" value="PRESEQUENCE PROTEASE"/>
    <property type="match status" value="1"/>
</dbReference>
<dbReference type="InterPro" id="IPR013578">
    <property type="entry name" value="Peptidase_M16C_assoc"/>
</dbReference>
<dbReference type="RefSeq" id="XP_001705918.1">
    <property type="nucleotide sequence ID" value="XM_001705866.1"/>
</dbReference>
<keyword evidence="2" id="KW-1185">Reference proteome</keyword>
<dbReference type="FunFam" id="3.30.830.10:FF:000144">
    <property type="entry name" value="Metalloprotease, insulinase family"/>
    <property type="match status" value="1"/>
</dbReference>
<dbReference type="KEGG" id="gla:GL50803_009508"/>
<dbReference type="AlphaFoldDB" id="A8BNI1"/>
<evidence type="ECO:0000313" key="1">
    <source>
        <dbReference type="EMBL" id="KAE8302521.1"/>
    </source>
</evidence>
<dbReference type="GO" id="GO:0016485">
    <property type="term" value="P:protein processing"/>
    <property type="evidence" value="ECO:0000318"/>
    <property type="project" value="GO_Central"/>
</dbReference>
<dbReference type="Pfam" id="PF08367">
    <property type="entry name" value="M16C_assoc"/>
    <property type="match status" value="1"/>
</dbReference>
<reference evidence="1 2" key="1">
    <citation type="journal article" date="2007" name="Science">
        <title>Genomic minimalism in the early diverging intestinal parasite Giardia lamblia.</title>
        <authorList>
            <person name="Morrison H.G."/>
            <person name="McArthur A.G."/>
            <person name="Gillin F.D."/>
            <person name="Aley S.B."/>
            <person name="Adam R.D."/>
            <person name="Olsen G.J."/>
            <person name="Best A.A."/>
            <person name="Cande W.Z."/>
            <person name="Chen F."/>
            <person name="Cipriano M.J."/>
            <person name="Davids B.J."/>
            <person name="Dawson S.C."/>
            <person name="Elmendorf H.G."/>
            <person name="Hehl A.B."/>
            <person name="Holder M.E."/>
            <person name="Huse S.M."/>
            <person name="Kim U.U."/>
            <person name="Lasek-Nesselquist E."/>
            <person name="Manning G."/>
            <person name="Nigam A."/>
            <person name="Nixon J.E."/>
            <person name="Palm D."/>
            <person name="Passamaneck N.E."/>
            <person name="Prabhu A."/>
            <person name="Reich C.I."/>
            <person name="Reiner D.S."/>
            <person name="Samuelson J."/>
            <person name="Svard S.G."/>
            <person name="Sogin M.L."/>
        </authorList>
    </citation>
    <scope>NUCLEOTIDE SEQUENCE [LARGE SCALE GENOMIC DNA]</scope>
    <source>
        <strain evidence="1 2">WB C6</strain>
    </source>
</reference>
<dbReference type="FunCoup" id="A8BNI1">
    <property type="interactions" value="114"/>
</dbReference>
<dbReference type="InterPro" id="IPR007863">
    <property type="entry name" value="Peptidase_M16_C"/>
</dbReference>
<dbReference type="GO" id="GO:0004222">
    <property type="term" value="F:metalloendopeptidase activity"/>
    <property type="evidence" value="ECO:0000318"/>
    <property type="project" value="GO_Central"/>
</dbReference>
<dbReference type="Gene3D" id="3.30.830.10">
    <property type="entry name" value="Metalloenzyme, LuxS/M16 peptidase-like"/>
    <property type="match status" value="4"/>
</dbReference>
<sequence length="1172" mass="131439">MLVDRAHSLPLGTTIRGFTVVESEYVSETSTQLIKLIHEQSGLTVFKHIPQDASYTENSANIAFATFASDDKGLPHITEHSVFCGSELYPHKDPFNEVTKTSLKVYNNAFTAQTHTVYEFASRCKRDYFNILSVYLDAVFRPALLKDPRIYAQEGWHLHLETEDGEIVQSGIVLNEMKSRCASPSTVLVYNLQRLLYGGTAMGYETGGLPDAVVTGTHTDIAEFYKRFYYPGNCVIAFHGNIPLEDELRAIVEPYLLDYVGGEGPALSKRSPPTPILYRDQPNLPELTKDEVSAQARVSSRSARRVRFVEYGVSKETKALKKEGIIGRIYYLFDLRDATPLLLLSVRVLDYILFDQTSSPVPESLQSSSLCKSCYSMLDCTELQCTLYLSFLGCEHTEEGYLALISAYEDLLTELMSPERDGQYYRFLSPQAVDAALNHIELEYRDIRPYSGLGVNNRTISAALAGCPSTTRLLYEEPLRELRKLVIDGTVTEYLCGVLAKYLTALNPHQADVVLVPIPGYLEQCEEATQQRLRALKASMSPEDIQALISNTKSQIRRALEPTPQEINELLPMLRIEEIDAVNTDMFKAQSFLHYDLRVSPHLMPVLYCHTGEQGKNLTYLEVCTDITDMCDLETLPLLSLLANHILGEVATTSYKTVESLHRAIDYYTGDFSISLKAEDIPPFLRDVKHPTSQTCTSIPSRIYMSISATCKDTDTEAVLRLIFHEILGGSIVGLTNPRVLLRLLHEFWMSLREDIVEGDGHLVASRRASAVCGRLTSFVYELASGPSMYNWLSKFLRDTLADHSSGTGSLEDGSGAAEEEICHSDNSFEGDDNEDEDDAFLDNDSTKQELCLLGEQLAALLAKMCARPELFLVCVGQRISDLAPYVAKTRYAPEDMRKIQSILAQHTFNAELLRVVDNSYSLRPGKLSLWVKRRNTCPLAEQFNRLLTWYRCEDQSLPLDADLADYSGVFNSLAIPSDVSYVARAYLPSLAENLAIGRSHLSGNIPAKYLSLHIIENVYLWDNVRIKNGAYGCLLKLRLNGSAILFSYDDSRVVETIKIYDKLSESAEELYGSLDKRTLDGYKIGCLSANQIGISPKEIFKQAIYYFMAGYSVRRHYREIKQTLRVTKDALMKAHEYFSNLSSAPSVIVGSASSCRDAFAKGLIRKYDVFE</sequence>
<dbReference type="HOGENOM" id="CLU_274009_0_0_1"/>
<proteinExistence type="predicted"/>
<dbReference type="SUPFAM" id="SSF63411">
    <property type="entry name" value="LuxS/MPP-like metallohydrolase"/>
    <property type="match status" value="4"/>
</dbReference>
<dbReference type="Proteomes" id="UP000001548">
    <property type="component" value="Unassembled WGS sequence"/>
</dbReference>
<dbReference type="VEuPathDB" id="GiardiaDB:GL50803_9508"/>
<evidence type="ECO:0000313" key="2">
    <source>
        <dbReference type="Proteomes" id="UP000001548"/>
    </source>
</evidence>
<dbReference type="InterPro" id="IPR055130">
    <property type="entry name" value="PreP_C"/>
</dbReference>
<dbReference type="GeneID" id="5698803"/>